<protein>
    <submittedName>
        <fullName evidence="2">Uncharacterized protein</fullName>
    </submittedName>
</protein>
<accession>A0ABQ8PW99</accession>
<dbReference type="Proteomes" id="UP001163828">
    <property type="component" value="Unassembled WGS sequence"/>
</dbReference>
<sequence length="245" mass="26933">RAAVKPSDELLRESETCYKVLAFRVQTPKLSSYHLSGISEKRSSSFRLTLFSSPTMASPASRRSTASNSLILIESQGAIHSSTIITDTIKDWVRNVSPEQTSIVLKECESAAEKTDTWDEVVVQPRITNPERISSSGGNQPMITADFTIPMFQTRMRASNQVQLEFIAQGQGRWKENLGRGYLKIFASLNSGILSSSGSPYIEKDGSLVGTLEAILLMAEKPRKQNSTKRVAKAIPRKGGYSDNG</sequence>
<feature type="compositionally biased region" description="Basic residues" evidence="1">
    <location>
        <begin position="224"/>
        <end position="236"/>
    </location>
</feature>
<dbReference type="EMBL" id="MU791599">
    <property type="protein sequence ID" value="KAJ3990715.1"/>
    <property type="molecule type" value="Genomic_DNA"/>
</dbReference>
<reference evidence="2" key="1">
    <citation type="submission" date="2022-08" db="EMBL/GenBank/DDBJ databases">
        <authorList>
            <consortium name="DOE Joint Genome Institute"/>
            <person name="Min B."/>
            <person name="Riley R."/>
            <person name="Sierra-Patev S."/>
            <person name="Naranjo-Ortiz M."/>
            <person name="Looney B."/>
            <person name="Konkel Z."/>
            <person name="Slot J.C."/>
            <person name="Sakamoto Y."/>
            <person name="Steenwyk J.L."/>
            <person name="Rokas A."/>
            <person name="Carro J."/>
            <person name="Camarero S."/>
            <person name="Ferreira P."/>
            <person name="Molpeceres G."/>
            <person name="Ruiz-Duenas F.J."/>
            <person name="Serrano A."/>
            <person name="Henrissat B."/>
            <person name="Drula E."/>
            <person name="Hughes K.W."/>
            <person name="Mata J.L."/>
            <person name="Ishikawa N.K."/>
            <person name="Vargas-Isla R."/>
            <person name="Ushijima S."/>
            <person name="Smith C.A."/>
            <person name="Ahrendt S."/>
            <person name="Andreopoulos W."/>
            <person name="He G."/>
            <person name="Labutti K."/>
            <person name="Lipzen A."/>
            <person name="Ng V."/>
            <person name="Sandor L."/>
            <person name="Barry K."/>
            <person name="Martinez A.T."/>
            <person name="Xiao Y."/>
            <person name="Gibbons J.G."/>
            <person name="Terashima K."/>
            <person name="Hibbett D.S."/>
            <person name="Grigoriev I.V."/>
        </authorList>
    </citation>
    <scope>NUCLEOTIDE SEQUENCE</scope>
    <source>
        <strain evidence="2">TFB10827</strain>
    </source>
</reference>
<feature type="region of interest" description="Disordered" evidence="1">
    <location>
        <begin position="223"/>
        <end position="245"/>
    </location>
</feature>
<proteinExistence type="predicted"/>
<comment type="caution">
    <text evidence="2">The sequence shown here is derived from an EMBL/GenBank/DDBJ whole genome shotgun (WGS) entry which is preliminary data.</text>
</comment>
<feature type="non-terminal residue" evidence="2">
    <location>
        <position position="1"/>
    </location>
</feature>
<evidence type="ECO:0000256" key="1">
    <source>
        <dbReference type="SAM" id="MobiDB-lite"/>
    </source>
</evidence>
<gene>
    <name evidence="2" type="ORF">F5050DRAFT_1817629</name>
</gene>
<evidence type="ECO:0000313" key="3">
    <source>
        <dbReference type="Proteomes" id="UP001163828"/>
    </source>
</evidence>
<evidence type="ECO:0000313" key="2">
    <source>
        <dbReference type="EMBL" id="KAJ3990715.1"/>
    </source>
</evidence>
<keyword evidence="3" id="KW-1185">Reference proteome</keyword>
<organism evidence="2 3">
    <name type="scientific">Lentinula boryana</name>
    <dbReference type="NCBI Taxonomy" id="40481"/>
    <lineage>
        <taxon>Eukaryota</taxon>
        <taxon>Fungi</taxon>
        <taxon>Dikarya</taxon>
        <taxon>Basidiomycota</taxon>
        <taxon>Agaricomycotina</taxon>
        <taxon>Agaricomycetes</taxon>
        <taxon>Agaricomycetidae</taxon>
        <taxon>Agaricales</taxon>
        <taxon>Marasmiineae</taxon>
        <taxon>Omphalotaceae</taxon>
        <taxon>Lentinula</taxon>
    </lineage>
</organism>
<name>A0ABQ8PW99_9AGAR</name>